<gene>
    <name evidence="1" type="ORF">ROA7745_04627</name>
</gene>
<dbReference type="EMBL" id="FWXB01000050">
    <property type="protein sequence ID" value="SMC14757.1"/>
    <property type="molecule type" value="Genomic_DNA"/>
</dbReference>
<reference evidence="1 2" key="1">
    <citation type="submission" date="2017-03" db="EMBL/GenBank/DDBJ databases">
        <authorList>
            <person name="Afonso C.L."/>
            <person name="Miller P.J."/>
            <person name="Scott M.A."/>
            <person name="Spackman E."/>
            <person name="Goraichik I."/>
            <person name="Dimitrov K.M."/>
            <person name="Suarez D.L."/>
            <person name="Swayne D.E."/>
        </authorList>
    </citation>
    <scope>NUCLEOTIDE SEQUENCE [LARGE SCALE GENOMIC DNA]</scope>
    <source>
        <strain evidence="1 2">CECT 7745</strain>
    </source>
</reference>
<evidence type="ECO:0000313" key="1">
    <source>
        <dbReference type="EMBL" id="SMC14757.1"/>
    </source>
</evidence>
<dbReference type="AlphaFoldDB" id="A0A1X7BYN1"/>
<evidence type="ECO:0000313" key="2">
    <source>
        <dbReference type="Proteomes" id="UP000193224"/>
    </source>
</evidence>
<proteinExistence type="predicted"/>
<sequence>MRLPRLNVEVHQRIGQRIGRRQFALGQAGIGAADIKDQVAGRVLLAGVHGPARSSYDQQPITAGEIGYPVAGMRAIGEKPDGLGAAQIKPRLFQRLGNPRTGVRAIGQNRDHTIWTPHCLGSQHACVGFAIGGEEHQFSGLQPVTVQDRDFIAFVDRHRARAATGNRVPLGPVWQDRQAGCQNTRALIWRFKDRADRGADIHVRASSSDLEILSTTPRWVTTILQPEGEWLSCAEPPESDMKSPAR</sequence>
<keyword evidence="2" id="KW-1185">Reference proteome</keyword>
<protein>
    <submittedName>
        <fullName evidence="1">Uncharacterized protein</fullName>
    </submittedName>
</protein>
<organism evidence="1 2">
    <name type="scientific">Roseovarius aestuarii</name>
    <dbReference type="NCBI Taxonomy" id="475083"/>
    <lineage>
        <taxon>Bacteria</taxon>
        <taxon>Pseudomonadati</taxon>
        <taxon>Pseudomonadota</taxon>
        <taxon>Alphaproteobacteria</taxon>
        <taxon>Rhodobacterales</taxon>
        <taxon>Roseobacteraceae</taxon>
        <taxon>Roseovarius</taxon>
    </lineage>
</organism>
<accession>A0A1X7BYN1</accession>
<dbReference type="Proteomes" id="UP000193224">
    <property type="component" value="Unassembled WGS sequence"/>
</dbReference>
<name>A0A1X7BYN1_9RHOB</name>